<evidence type="ECO:0000256" key="8">
    <source>
        <dbReference type="ARBA" id="ARBA00023159"/>
    </source>
</evidence>
<accession>A0ABS4XA79</accession>
<evidence type="ECO:0000256" key="1">
    <source>
        <dbReference type="ARBA" id="ARBA00004496"/>
    </source>
</evidence>
<dbReference type="InterPro" id="IPR050536">
    <property type="entry name" value="DtxR_MntR_Metal-Reg"/>
</dbReference>
<comment type="caution">
    <text evidence="13">The sequence shown here is derived from an EMBL/GenBank/DDBJ whole genome shotgun (WGS) entry which is preliminary data.</text>
</comment>
<keyword evidence="8" id="KW-0010">Activator</keyword>
<keyword evidence="4" id="KW-0963">Cytoplasm</keyword>
<dbReference type="Proteomes" id="UP001296993">
    <property type="component" value="Unassembled WGS sequence"/>
</dbReference>
<dbReference type="InterPro" id="IPR036421">
    <property type="entry name" value="Fe_dep_repressor_sf"/>
</dbReference>
<keyword evidence="10" id="KW-0464">Manganese</keyword>
<sequence>MRHPQHPVLTASEENYLKALHALTEWENDPVTTGNIAAQLGVAPASATSMVAKLAGKELVVHPRYGAIEFTPAGRLAALSVVRRHRLIETFLLSELGYSWDEVHNEAEQLEHTVSDRFIEALAARLGHPAADPHGDPIPGPDGTVVMPPAIRLDRFAEAGSPARAIVSRISDEDPAWLRRCTELGIAPGVVIELPHPQLSDIDATMMWVLPADPGS</sequence>
<evidence type="ECO:0000256" key="4">
    <source>
        <dbReference type="ARBA" id="ARBA00022490"/>
    </source>
</evidence>
<name>A0ABS4XA79_9MICC</name>
<evidence type="ECO:0000313" key="13">
    <source>
        <dbReference type="EMBL" id="MBP2385377.1"/>
    </source>
</evidence>
<dbReference type="PANTHER" id="PTHR33238">
    <property type="entry name" value="IRON (METAL) DEPENDENT REPRESSOR, DTXR FAMILY"/>
    <property type="match status" value="1"/>
</dbReference>
<dbReference type="Pfam" id="PF01325">
    <property type="entry name" value="Fe_dep_repress"/>
    <property type="match status" value="1"/>
</dbReference>
<evidence type="ECO:0000256" key="10">
    <source>
        <dbReference type="ARBA" id="ARBA00023211"/>
    </source>
</evidence>
<dbReference type="PANTHER" id="PTHR33238:SF11">
    <property type="entry name" value="TRANSCRIPTIONAL REGULATOR MNTR"/>
    <property type="match status" value="1"/>
</dbReference>
<dbReference type="Pfam" id="PF02742">
    <property type="entry name" value="Fe_dep_repr_C"/>
    <property type="match status" value="1"/>
</dbReference>
<reference evidence="13 14" key="1">
    <citation type="submission" date="2021-03" db="EMBL/GenBank/DDBJ databases">
        <title>Sequencing the genomes of 1000 actinobacteria strains.</title>
        <authorList>
            <person name="Klenk H.-P."/>
        </authorList>
    </citation>
    <scope>NUCLEOTIDE SEQUENCE [LARGE SCALE GENOMIC DNA]</scope>
    <source>
        <strain evidence="13 14">DSM 15797</strain>
    </source>
</reference>
<dbReference type="Gene3D" id="1.10.60.10">
    <property type="entry name" value="Iron dependent repressor, metal binding and dimerisation domain"/>
    <property type="match status" value="1"/>
</dbReference>
<dbReference type="PROSITE" id="PS50944">
    <property type="entry name" value="HTH_DTXR"/>
    <property type="match status" value="1"/>
</dbReference>
<dbReference type="RefSeq" id="WP_209996193.1">
    <property type="nucleotide sequence ID" value="NZ_BAAAJY010000015.1"/>
</dbReference>
<dbReference type="Pfam" id="PF04023">
    <property type="entry name" value="FeoA"/>
    <property type="match status" value="1"/>
</dbReference>
<comment type="subcellular location">
    <subcellularLocation>
        <location evidence="1">Cytoplasm</location>
    </subcellularLocation>
</comment>
<comment type="subunit">
    <text evidence="3">Homodimer.</text>
</comment>
<dbReference type="SUPFAM" id="SSF47979">
    <property type="entry name" value="Iron-dependent repressor protein, dimerization domain"/>
    <property type="match status" value="1"/>
</dbReference>
<dbReference type="InterPro" id="IPR022687">
    <property type="entry name" value="HTH_DTXR"/>
</dbReference>
<dbReference type="Gene3D" id="1.10.10.10">
    <property type="entry name" value="Winged helix-like DNA-binding domain superfamily/Winged helix DNA-binding domain"/>
    <property type="match status" value="1"/>
</dbReference>
<evidence type="ECO:0000313" key="14">
    <source>
        <dbReference type="Proteomes" id="UP001296993"/>
    </source>
</evidence>
<evidence type="ECO:0000256" key="3">
    <source>
        <dbReference type="ARBA" id="ARBA00011738"/>
    </source>
</evidence>
<dbReference type="InterPro" id="IPR007167">
    <property type="entry name" value="Fe-transptr_FeoA-like"/>
</dbReference>
<dbReference type="InterPro" id="IPR036388">
    <property type="entry name" value="WH-like_DNA-bd_sf"/>
</dbReference>
<evidence type="ECO:0000256" key="5">
    <source>
        <dbReference type="ARBA" id="ARBA00022491"/>
    </source>
</evidence>
<feature type="domain" description="HTH dtxR-type" evidence="12">
    <location>
        <begin position="9"/>
        <end position="71"/>
    </location>
</feature>
<evidence type="ECO:0000256" key="9">
    <source>
        <dbReference type="ARBA" id="ARBA00023163"/>
    </source>
</evidence>
<evidence type="ECO:0000256" key="6">
    <source>
        <dbReference type="ARBA" id="ARBA00023015"/>
    </source>
</evidence>
<organism evidence="13 14">
    <name type="scientific">Paeniglutamicibacter kerguelensis</name>
    <dbReference type="NCBI Taxonomy" id="254788"/>
    <lineage>
        <taxon>Bacteria</taxon>
        <taxon>Bacillati</taxon>
        <taxon>Actinomycetota</taxon>
        <taxon>Actinomycetes</taxon>
        <taxon>Micrococcales</taxon>
        <taxon>Micrococcaceae</taxon>
        <taxon>Paeniglutamicibacter</taxon>
    </lineage>
</organism>
<keyword evidence="14" id="KW-1185">Reference proteome</keyword>
<evidence type="ECO:0000256" key="7">
    <source>
        <dbReference type="ARBA" id="ARBA00023125"/>
    </source>
</evidence>
<evidence type="ECO:0000259" key="12">
    <source>
        <dbReference type="PROSITE" id="PS50944"/>
    </source>
</evidence>
<dbReference type="SUPFAM" id="SSF46785">
    <property type="entry name" value="Winged helix' DNA-binding domain"/>
    <property type="match status" value="1"/>
</dbReference>
<keyword evidence="5" id="KW-0678">Repressor</keyword>
<dbReference type="InterPro" id="IPR036390">
    <property type="entry name" value="WH_DNA-bd_sf"/>
</dbReference>
<keyword evidence="6" id="KW-0805">Transcription regulation</keyword>
<dbReference type="InterPro" id="IPR001367">
    <property type="entry name" value="Fe_dep_repressor"/>
</dbReference>
<keyword evidence="7" id="KW-0238">DNA-binding</keyword>
<dbReference type="SMART" id="SM00529">
    <property type="entry name" value="HTH_DTXR"/>
    <property type="match status" value="1"/>
</dbReference>
<comment type="similarity">
    <text evidence="2">Belongs to the DtxR/MntR family.</text>
</comment>
<gene>
    <name evidence="13" type="ORF">JOF47_000888</name>
</gene>
<proteinExistence type="inferred from homology"/>
<dbReference type="InterPro" id="IPR022689">
    <property type="entry name" value="Iron_dep_repressor"/>
</dbReference>
<dbReference type="EMBL" id="JAGIOF010000001">
    <property type="protein sequence ID" value="MBP2385377.1"/>
    <property type="molecule type" value="Genomic_DNA"/>
</dbReference>
<keyword evidence="9" id="KW-0804">Transcription</keyword>
<evidence type="ECO:0000256" key="11">
    <source>
        <dbReference type="ARBA" id="ARBA00032593"/>
    </source>
</evidence>
<protein>
    <recommendedName>
        <fullName evidence="11">Manganese transport regulator</fullName>
    </recommendedName>
</protein>
<evidence type="ECO:0000256" key="2">
    <source>
        <dbReference type="ARBA" id="ARBA00007871"/>
    </source>
</evidence>